<organism evidence="1 2">
    <name type="scientific">Streptomyces spororaveus</name>
    <dbReference type="NCBI Taxonomy" id="284039"/>
    <lineage>
        <taxon>Bacteria</taxon>
        <taxon>Bacillati</taxon>
        <taxon>Actinomycetota</taxon>
        <taxon>Actinomycetes</taxon>
        <taxon>Kitasatosporales</taxon>
        <taxon>Streptomycetaceae</taxon>
        <taxon>Streptomyces</taxon>
    </lineage>
</organism>
<dbReference type="SUPFAM" id="SSF51182">
    <property type="entry name" value="RmlC-like cupins"/>
    <property type="match status" value="1"/>
</dbReference>
<keyword evidence="2" id="KW-1185">Reference proteome</keyword>
<dbReference type="EMBL" id="BNED01000005">
    <property type="protein sequence ID" value="GHI76933.1"/>
    <property type="molecule type" value="Genomic_DNA"/>
</dbReference>
<dbReference type="InterPro" id="IPR011051">
    <property type="entry name" value="RmlC_Cupin_sf"/>
</dbReference>
<proteinExistence type="predicted"/>
<evidence type="ECO:0000313" key="1">
    <source>
        <dbReference type="EMBL" id="GHI76933.1"/>
    </source>
</evidence>
<sequence>MDRPVPGKPVFLAPPPAGPVGDGRARVVWTLRDPGRDLDAQVVRLGAGAGLDEPTEAVLPEAVLPEAVSGVLLVVVGGSGEVRTPDGALALAPGCVAWLPSGTRCSVQAGDGGLTYTTAHRRSPPLTVAPAPRLVSDAGEPACLLHLVCDACGRLAAERDARYCTRCGAPLADGNPVAG</sequence>
<dbReference type="Proteomes" id="UP000608522">
    <property type="component" value="Unassembled WGS sequence"/>
</dbReference>
<dbReference type="RefSeq" id="WP_202199080.1">
    <property type="nucleotide sequence ID" value="NZ_BAAATO010000047.1"/>
</dbReference>
<gene>
    <name evidence="1" type="ORF">Sspor_24940</name>
</gene>
<reference evidence="2" key="1">
    <citation type="submission" date="2023-07" db="EMBL/GenBank/DDBJ databases">
        <title>Whole genome shotgun sequence of Streptomyces spororaveus NBRC 15456.</title>
        <authorList>
            <person name="Komaki H."/>
            <person name="Tamura T."/>
        </authorList>
    </citation>
    <scope>NUCLEOTIDE SEQUENCE [LARGE SCALE GENOMIC DNA]</scope>
    <source>
        <strain evidence="2">NBRC 15456</strain>
    </source>
</reference>
<name>A0ABQ3T955_9ACTN</name>
<accession>A0ABQ3T955</accession>
<protein>
    <submittedName>
        <fullName evidence="1">Uncharacterized protein</fullName>
    </submittedName>
</protein>
<evidence type="ECO:0000313" key="2">
    <source>
        <dbReference type="Proteomes" id="UP000608522"/>
    </source>
</evidence>
<comment type="caution">
    <text evidence="1">The sequence shown here is derived from an EMBL/GenBank/DDBJ whole genome shotgun (WGS) entry which is preliminary data.</text>
</comment>